<evidence type="ECO:0000256" key="2">
    <source>
        <dbReference type="ARBA" id="ARBA00023315"/>
    </source>
</evidence>
<evidence type="ECO:0000256" key="1">
    <source>
        <dbReference type="ARBA" id="ARBA00022679"/>
    </source>
</evidence>
<organism evidence="4 5">
    <name type="scientific">Janthinobacterium violaceinigrum</name>
    <dbReference type="NCBI Taxonomy" id="2654252"/>
    <lineage>
        <taxon>Bacteria</taxon>
        <taxon>Pseudomonadati</taxon>
        <taxon>Pseudomonadota</taxon>
        <taxon>Betaproteobacteria</taxon>
        <taxon>Burkholderiales</taxon>
        <taxon>Oxalobacteraceae</taxon>
        <taxon>Janthinobacterium</taxon>
    </lineage>
</organism>
<protein>
    <submittedName>
        <fullName evidence="4">GNAT family N-acetyltransferase</fullName>
    </submittedName>
</protein>
<feature type="domain" description="N-acetyltransferase" evidence="3">
    <location>
        <begin position="2"/>
        <end position="139"/>
    </location>
</feature>
<comment type="caution">
    <text evidence="4">The sequence shown here is derived from an EMBL/GenBank/DDBJ whole genome shotgun (WGS) entry which is preliminary data.</text>
</comment>
<dbReference type="AlphaFoldDB" id="A0A6I1IAW6"/>
<dbReference type="Gene3D" id="3.40.630.30">
    <property type="match status" value="1"/>
</dbReference>
<dbReference type="PANTHER" id="PTHR43626:SF4">
    <property type="entry name" value="GCN5-RELATED N-ACETYLTRANSFERASE 2, CHLOROPLASTIC"/>
    <property type="match status" value="1"/>
</dbReference>
<proteinExistence type="predicted"/>
<dbReference type="PROSITE" id="PS51186">
    <property type="entry name" value="GNAT"/>
    <property type="match status" value="1"/>
</dbReference>
<keyword evidence="2" id="KW-0012">Acyltransferase</keyword>
<dbReference type="GO" id="GO:0005737">
    <property type="term" value="C:cytoplasm"/>
    <property type="evidence" value="ECO:0007669"/>
    <property type="project" value="TreeGrafter"/>
</dbReference>
<dbReference type="InterPro" id="IPR045039">
    <property type="entry name" value="NSI-like"/>
</dbReference>
<dbReference type="RefSeq" id="WP_152284570.1">
    <property type="nucleotide sequence ID" value="NZ_WFLI01000037.1"/>
</dbReference>
<dbReference type="Pfam" id="PF00583">
    <property type="entry name" value="Acetyltransf_1"/>
    <property type="match status" value="1"/>
</dbReference>
<accession>A0A6I1IAW6</accession>
<sequence>MNIIFSLEAPAAQSFKNLYDTTNWGPLERDVGFYADALRGSWASVSAYDDDRLVAFARAISDGKLHAFITEMIVDPEYQRRSLGEQLLKLLVDRCHFLGVNDIQLFCAEGKADFYLKNGFSRRPDDAPGMQYSGALTTAPGLWTPAGAAE</sequence>
<dbReference type="InterPro" id="IPR016181">
    <property type="entry name" value="Acyl_CoA_acyltransferase"/>
</dbReference>
<dbReference type="InterPro" id="IPR000182">
    <property type="entry name" value="GNAT_dom"/>
</dbReference>
<evidence type="ECO:0000313" key="5">
    <source>
        <dbReference type="Proteomes" id="UP000468717"/>
    </source>
</evidence>
<keyword evidence="5" id="KW-1185">Reference proteome</keyword>
<evidence type="ECO:0000313" key="4">
    <source>
        <dbReference type="EMBL" id="KAB8061531.1"/>
    </source>
</evidence>
<dbReference type="GO" id="GO:0008080">
    <property type="term" value="F:N-acetyltransferase activity"/>
    <property type="evidence" value="ECO:0007669"/>
    <property type="project" value="InterPro"/>
</dbReference>
<evidence type="ECO:0000259" key="3">
    <source>
        <dbReference type="PROSITE" id="PS51186"/>
    </source>
</evidence>
<dbReference type="Proteomes" id="UP000468717">
    <property type="component" value="Unassembled WGS sequence"/>
</dbReference>
<dbReference type="CDD" id="cd04301">
    <property type="entry name" value="NAT_SF"/>
    <property type="match status" value="1"/>
</dbReference>
<dbReference type="EMBL" id="WFLI01000037">
    <property type="protein sequence ID" value="KAB8061531.1"/>
    <property type="molecule type" value="Genomic_DNA"/>
</dbReference>
<dbReference type="PANTHER" id="PTHR43626">
    <property type="entry name" value="ACYL-COA N-ACYLTRANSFERASE"/>
    <property type="match status" value="1"/>
</dbReference>
<gene>
    <name evidence="4" type="ORF">GCN75_23650</name>
</gene>
<reference evidence="4 5" key="1">
    <citation type="submission" date="2019-10" db="EMBL/GenBank/DDBJ databases">
        <title>Three novel species isolated from a subtropical stream in China.</title>
        <authorList>
            <person name="Lu H."/>
        </authorList>
    </citation>
    <scope>NUCLEOTIDE SEQUENCE [LARGE SCALE GENOMIC DNA]</scope>
    <source>
        <strain evidence="4 5">FT13W</strain>
    </source>
</reference>
<dbReference type="SUPFAM" id="SSF55729">
    <property type="entry name" value="Acyl-CoA N-acyltransferases (Nat)"/>
    <property type="match status" value="1"/>
</dbReference>
<name>A0A6I1IAW6_9BURK</name>
<keyword evidence="1 4" id="KW-0808">Transferase</keyword>